<evidence type="ECO:0000256" key="8">
    <source>
        <dbReference type="SAM" id="SignalP"/>
    </source>
</evidence>
<feature type="signal peptide" evidence="8">
    <location>
        <begin position="1"/>
        <end position="23"/>
    </location>
</feature>
<dbReference type="InterPro" id="IPR043504">
    <property type="entry name" value="Peptidase_S1_PA_chymotrypsin"/>
</dbReference>
<keyword evidence="11" id="KW-1185">Reference proteome</keyword>
<evidence type="ECO:0000256" key="5">
    <source>
        <dbReference type="ARBA" id="ARBA00022825"/>
    </source>
</evidence>
<dbReference type="PANTHER" id="PTHR24258">
    <property type="entry name" value="SERINE PROTEASE-RELATED"/>
    <property type="match status" value="1"/>
</dbReference>
<dbReference type="PROSITE" id="PS00135">
    <property type="entry name" value="TRYPSIN_SER"/>
    <property type="match status" value="1"/>
</dbReference>
<keyword evidence="2" id="KW-0964">Secreted</keyword>
<proteinExistence type="predicted"/>
<dbReference type="OrthoDB" id="6339452at2759"/>
<protein>
    <recommendedName>
        <fullName evidence="9">Peptidase S1 domain-containing protein</fullName>
    </recommendedName>
</protein>
<dbReference type="Gene3D" id="2.40.10.10">
    <property type="entry name" value="Trypsin-like serine proteases"/>
    <property type="match status" value="2"/>
</dbReference>
<evidence type="ECO:0000313" key="10">
    <source>
        <dbReference type="EMBL" id="CAH1175674.1"/>
    </source>
</evidence>
<dbReference type="GO" id="GO:0004252">
    <property type="term" value="F:serine-type endopeptidase activity"/>
    <property type="evidence" value="ECO:0007669"/>
    <property type="project" value="InterPro"/>
</dbReference>
<dbReference type="PANTHER" id="PTHR24258:SF136">
    <property type="entry name" value="GH06673P-RELATED"/>
    <property type="match status" value="1"/>
</dbReference>
<dbReference type="Proteomes" id="UP001153737">
    <property type="component" value="Chromosome 7"/>
</dbReference>
<dbReference type="CDD" id="cd00190">
    <property type="entry name" value="Tryp_SPc"/>
    <property type="match status" value="1"/>
</dbReference>
<dbReference type="FunFam" id="2.40.10.10:FF:000047">
    <property type="entry name" value="Trypsin eta"/>
    <property type="match status" value="1"/>
</dbReference>
<keyword evidence="8" id="KW-0732">Signal</keyword>
<keyword evidence="6" id="KW-1015">Disulfide bond</keyword>
<dbReference type="SMART" id="SM00020">
    <property type="entry name" value="Tryp_SPc"/>
    <property type="match status" value="1"/>
</dbReference>
<organism evidence="10 11">
    <name type="scientific">Phaedon cochleariae</name>
    <name type="common">Mustard beetle</name>
    <dbReference type="NCBI Taxonomy" id="80249"/>
    <lineage>
        <taxon>Eukaryota</taxon>
        <taxon>Metazoa</taxon>
        <taxon>Ecdysozoa</taxon>
        <taxon>Arthropoda</taxon>
        <taxon>Hexapoda</taxon>
        <taxon>Insecta</taxon>
        <taxon>Pterygota</taxon>
        <taxon>Neoptera</taxon>
        <taxon>Endopterygota</taxon>
        <taxon>Coleoptera</taxon>
        <taxon>Polyphaga</taxon>
        <taxon>Cucujiformia</taxon>
        <taxon>Chrysomeloidea</taxon>
        <taxon>Chrysomelidae</taxon>
        <taxon>Chrysomelinae</taxon>
        <taxon>Chrysomelini</taxon>
        <taxon>Phaedon</taxon>
    </lineage>
</organism>
<dbReference type="EMBL" id="OU896713">
    <property type="protein sequence ID" value="CAH1175674.1"/>
    <property type="molecule type" value="Genomic_DNA"/>
</dbReference>
<sequence length="370" mass="40704">MNMFLNMYLGWFVLFLWLGGVLSLNEECSTKGLLGSCQLVSRCTYAQDLIRKRQYPDTCGFAGSEPIVCCLQDQYQNPSNEPPLVNLVQGLPTASEKYLSEKKCELFYPKPDYHILVTGGVQSLAKEFPHMAIIGYGDEKDIQWGCGGSLISLNFVLTAGHCLESSDFGAAKWVRLGDLDLSTNTDDAEPQNFTIKRSIPHPEYQPPSRYNDIALIELDREVSLSQFVSPACLATKNSPTVSKMTASGWGKSDFIGESSSYLLKVDLDRVDNTQCRNSYVSIPKRMLPSGILDDRQICAGGVVGKDTCQGDSGGPLQVANPERSFTVKVHTLIGVTSFGKACGLSSTPGVYSRVAYYVPWIESIVWPNEK</sequence>
<dbReference type="InterPro" id="IPR001314">
    <property type="entry name" value="Peptidase_S1A"/>
</dbReference>
<evidence type="ECO:0000256" key="4">
    <source>
        <dbReference type="ARBA" id="ARBA00022801"/>
    </source>
</evidence>
<feature type="domain" description="Peptidase S1" evidence="9">
    <location>
        <begin position="117"/>
        <end position="366"/>
    </location>
</feature>
<evidence type="ECO:0000259" key="9">
    <source>
        <dbReference type="PROSITE" id="PS50240"/>
    </source>
</evidence>
<dbReference type="PRINTS" id="PR00722">
    <property type="entry name" value="CHYMOTRYPSIN"/>
</dbReference>
<dbReference type="PROSITE" id="PS00134">
    <property type="entry name" value="TRYPSIN_HIS"/>
    <property type="match status" value="1"/>
</dbReference>
<accession>A0A9P0DNR1</accession>
<reference evidence="10" key="1">
    <citation type="submission" date="2022-01" db="EMBL/GenBank/DDBJ databases">
        <authorList>
            <person name="King R."/>
        </authorList>
    </citation>
    <scope>NUCLEOTIDE SEQUENCE</scope>
</reference>
<evidence type="ECO:0000313" key="11">
    <source>
        <dbReference type="Proteomes" id="UP001153737"/>
    </source>
</evidence>
<gene>
    <name evidence="10" type="ORF">PHAECO_LOCUS11075</name>
</gene>
<dbReference type="GO" id="GO:0016485">
    <property type="term" value="P:protein processing"/>
    <property type="evidence" value="ECO:0007669"/>
    <property type="project" value="UniProtKB-ARBA"/>
</dbReference>
<evidence type="ECO:0000256" key="3">
    <source>
        <dbReference type="ARBA" id="ARBA00022670"/>
    </source>
</evidence>
<comment type="subcellular location">
    <subcellularLocation>
        <location evidence="1">Secreted</location>
    </subcellularLocation>
</comment>
<evidence type="ECO:0000256" key="1">
    <source>
        <dbReference type="ARBA" id="ARBA00004613"/>
    </source>
</evidence>
<dbReference type="InterPro" id="IPR001254">
    <property type="entry name" value="Trypsin_dom"/>
</dbReference>
<evidence type="ECO:0000256" key="2">
    <source>
        <dbReference type="ARBA" id="ARBA00022525"/>
    </source>
</evidence>
<dbReference type="AlphaFoldDB" id="A0A9P0DNR1"/>
<dbReference type="SUPFAM" id="SSF50494">
    <property type="entry name" value="Trypsin-like serine proteases"/>
    <property type="match status" value="1"/>
</dbReference>
<name>A0A9P0DNR1_PHACE</name>
<evidence type="ECO:0000256" key="7">
    <source>
        <dbReference type="RuleBase" id="RU363034"/>
    </source>
</evidence>
<dbReference type="Pfam" id="PF00089">
    <property type="entry name" value="Trypsin"/>
    <property type="match status" value="1"/>
</dbReference>
<keyword evidence="5 7" id="KW-0720">Serine protease</keyword>
<dbReference type="GO" id="GO:0005576">
    <property type="term" value="C:extracellular region"/>
    <property type="evidence" value="ECO:0007669"/>
    <property type="project" value="UniProtKB-SubCell"/>
</dbReference>
<keyword evidence="4 7" id="KW-0378">Hydrolase</keyword>
<evidence type="ECO:0000256" key="6">
    <source>
        <dbReference type="ARBA" id="ARBA00023157"/>
    </source>
</evidence>
<dbReference type="InterPro" id="IPR009003">
    <property type="entry name" value="Peptidase_S1_PA"/>
</dbReference>
<dbReference type="InterPro" id="IPR018114">
    <property type="entry name" value="TRYPSIN_HIS"/>
</dbReference>
<keyword evidence="3 7" id="KW-0645">Protease</keyword>
<reference evidence="10" key="2">
    <citation type="submission" date="2022-10" db="EMBL/GenBank/DDBJ databases">
        <authorList>
            <consortium name="ENA_rothamsted_submissions"/>
            <consortium name="culmorum"/>
            <person name="King R."/>
        </authorList>
    </citation>
    <scope>NUCLEOTIDE SEQUENCE</scope>
</reference>
<dbReference type="PROSITE" id="PS50240">
    <property type="entry name" value="TRYPSIN_DOM"/>
    <property type="match status" value="1"/>
</dbReference>
<feature type="chain" id="PRO_5040117866" description="Peptidase S1 domain-containing protein" evidence="8">
    <location>
        <begin position="24"/>
        <end position="370"/>
    </location>
</feature>
<dbReference type="InterPro" id="IPR033116">
    <property type="entry name" value="TRYPSIN_SER"/>
</dbReference>